<keyword evidence="6 8" id="KW-1133">Transmembrane helix</keyword>
<evidence type="ECO:0000313" key="10">
    <source>
        <dbReference type="EMBL" id="RYC74445.1"/>
    </source>
</evidence>
<dbReference type="Pfam" id="PF13231">
    <property type="entry name" value="PMT_2"/>
    <property type="match status" value="1"/>
</dbReference>
<dbReference type="PANTHER" id="PTHR33908:SF11">
    <property type="entry name" value="MEMBRANE PROTEIN"/>
    <property type="match status" value="1"/>
</dbReference>
<reference evidence="10 11" key="1">
    <citation type="journal article" date="2018" name="bioRxiv">
        <title>Evidence of independent acquisition and adaption of ultra-small bacteria to human hosts across the highly diverse yet reduced genomes of the phylum Saccharibacteria.</title>
        <authorList>
            <person name="McLean J.S."/>
            <person name="Bor B."/>
            <person name="To T.T."/>
            <person name="Liu Q."/>
            <person name="Kearns K.A."/>
            <person name="Solden L.M."/>
            <person name="Wrighton K.C."/>
            <person name="He X."/>
            <person name="Shi W."/>
        </authorList>
    </citation>
    <scope>NUCLEOTIDE SEQUENCE [LARGE SCALE GENOMIC DNA]</scope>
    <source>
        <strain evidence="10 11">TM7_G3_2_Rum_HOT_351B</strain>
    </source>
</reference>
<proteinExistence type="predicted"/>
<gene>
    <name evidence="10" type="ORF">G3RUM_00600</name>
</gene>
<evidence type="ECO:0000256" key="5">
    <source>
        <dbReference type="ARBA" id="ARBA00022692"/>
    </source>
</evidence>
<evidence type="ECO:0000256" key="8">
    <source>
        <dbReference type="SAM" id="Phobius"/>
    </source>
</evidence>
<feature type="transmembrane region" description="Helical" evidence="8">
    <location>
        <begin position="166"/>
        <end position="199"/>
    </location>
</feature>
<evidence type="ECO:0000313" key="11">
    <source>
        <dbReference type="Proteomes" id="UP001191019"/>
    </source>
</evidence>
<dbReference type="Proteomes" id="UP001191019">
    <property type="component" value="Unassembled WGS sequence"/>
</dbReference>
<keyword evidence="7 8" id="KW-0472">Membrane</keyword>
<comment type="caution">
    <text evidence="10">The sequence shown here is derived from an EMBL/GenBank/DDBJ whole genome shotgun (WGS) entry which is preliminary data.</text>
</comment>
<evidence type="ECO:0000256" key="1">
    <source>
        <dbReference type="ARBA" id="ARBA00004651"/>
    </source>
</evidence>
<name>A0ABY0FL07_9BACT</name>
<dbReference type="RefSeq" id="WP_129735234.1">
    <property type="nucleotide sequence ID" value="NZ_PRLM01000006.1"/>
</dbReference>
<evidence type="ECO:0000256" key="2">
    <source>
        <dbReference type="ARBA" id="ARBA00022475"/>
    </source>
</evidence>
<dbReference type="InterPro" id="IPR050297">
    <property type="entry name" value="LipidA_mod_glycosyltrf_83"/>
</dbReference>
<keyword evidence="2" id="KW-1003">Cell membrane</keyword>
<evidence type="ECO:0000256" key="7">
    <source>
        <dbReference type="ARBA" id="ARBA00023136"/>
    </source>
</evidence>
<feature type="domain" description="Glycosyltransferase RgtA/B/C/D-like" evidence="9">
    <location>
        <begin position="73"/>
        <end position="222"/>
    </location>
</feature>
<evidence type="ECO:0000256" key="6">
    <source>
        <dbReference type="ARBA" id="ARBA00022989"/>
    </source>
</evidence>
<feature type="transmembrane region" description="Helical" evidence="8">
    <location>
        <begin position="12"/>
        <end position="38"/>
    </location>
</feature>
<dbReference type="EMBL" id="PRLM01000006">
    <property type="protein sequence ID" value="RYC74445.1"/>
    <property type="molecule type" value="Genomic_DNA"/>
</dbReference>
<keyword evidence="3" id="KW-0328">Glycosyltransferase</keyword>
<sequence>MKKIIISKLFLYRYRFVIGYIILGLAFTILLITLPLYAQNGLSEAEMSSATSSYYLGKNGILNGDLVDLPYRLLQKFSVVMFGLSTYSIKLPSVIVGLLLGFLLILLLNRWFKSNVSLLASCLIVLSTPFLFLAGSGTPLIMVVFWPTLLLWLGSKIQGEKRPRPLYCFMFAIAMLFSIFTPYMIYFAIFCIIFVLAQPHLRFIVKGLPKLPLALVGIMILAGFTILGISVFNHPETIMELLFSKGFHMGQFFGNIAAGLAPVFSWHHSLENVFLAPLISLPTFALALIGLFSTTKGFFASRNSIASILTVFCLIITGFNSQAVVFFILPFSILIAHGLKYLLEKWYGLFPENPYARISALLPLTILFGLMIVPGLLQYIYGYRYNPNIANEFSDKLSVIQENLTDGYLLVKEDFDFYKILEAKSDITVIDEIGEMDEVAVLGKLEAKSEQYTLSRIITSPMRDNSDIIYLYTHTEKVEGE</sequence>
<organism evidence="10 11">
    <name type="scientific">Candidatus Nanosyncoccus alces</name>
    <dbReference type="NCBI Taxonomy" id="2171997"/>
    <lineage>
        <taxon>Bacteria</taxon>
        <taxon>Candidatus Saccharimonadota</taxon>
        <taxon>Candidatus Nanosyncoccalia</taxon>
        <taxon>Candidatus Nanosyncoccales</taxon>
        <taxon>Candidatus Nanosyncoccaceae</taxon>
        <taxon>Candidatus Nanosyncoccus</taxon>
    </lineage>
</organism>
<feature type="transmembrane region" description="Helical" evidence="8">
    <location>
        <begin position="211"/>
        <end position="232"/>
    </location>
</feature>
<feature type="transmembrane region" description="Helical" evidence="8">
    <location>
        <begin position="138"/>
        <end position="154"/>
    </location>
</feature>
<accession>A0ABY0FL07</accession>
<feature type="transmembrane region" description="Helical" evidence="8">
    <location>
        <begin position="87"/>
        <end position="108"/>
    </location>
</feature>
<feature type="transmembrane region" description="Helical" evidence="8">
    <location>
        <begin position="274"/>
        <end position="293"/>
    </location>
</feature>
<evidence type="ECO:0000256" key="3">
    <source>
        <dbReference type="ARBA" id="ARBA00022676"/>
    </source>
</evidence>
<feature type="transmembrane region" description="Helical" evidence="8">
    <location>
        <begin position="252"/>
        <end position="268"/>
    </location>
</feature>
<evidence type="ECO:0000256" key="4">
    <source>
        <dbReference type="ARBA" id="ARBA00022679"/>
    </source>
</evidence>
<evidence type="ECO:0000259" key="9">
    <source>
        <dbReference type="Pfam" id="PF13231"/>
    </source>
</evidence>
<feature type="transmembrane region" description="Helical" evidence="8">
    <location>
        <begin position="305"/>
        <end position="335"/>
    </location>
</feature>
<keyword evidence="11" id="KW-1185">Reference proteome</keyword>
<dbReference type="PANTHER" id="PTHR33908">
    <property type="entry name" value="MANNOSYLTRANSFERASE YKCB-RELATED"/>
    <property type="match status" value="1"/>
</dbReference>
<dbReference type="InterPro" id="IPR038731">
    <property type="entry name" value="RgtA/B/C-like"/>
</dbReference>
<keyword evidence="5 8" id="KW-0812">Transmembrane</keyword>
<reference evidence="10 11" key="2">
    <citation type="journal article" date="2020" name="Cell Rep.">
        <title>Acquisition and Adaptation of Ultra-small Parasitic Reduced Genome Bacteria to Mammalian Hosts.</title>
        <authorList>
            <person name="McLean J.S."/>
            <person name="Bor B."/>
            <person name="Kerns K.A."/>
            <person name="Liu Q."/>
            <person name="To T.T."/>
            <person name="Solden L."/>
            <person name="Hendrickson E.L."/>
            <person name="Wrighton K."/>
            <person name="Shi W."/>
            <person name="He X."/>
        </authorList>
    </citation>
    <scope>NUCLEOTIDE SEQUENCE [LARGE SCALE GENOMIC DNA]</scope>
    <source>
        <strain evidence="10 11">TM7_G3_2_Rum_HOT_351B</strain>
    </source>
</reference>
<feature type="transmembrane region" description="Helical" evidence="8">
    <location>
        <begin position="115"/>
        <end position="132"/>
    </location>
</feature>
<comment type="subcellular location">
    <subcellularLocation>
        <location evidence="1">Cell membrane</location>
        <topology evidence="1">Multi-pass membrane protein</topology>
    </subcellularLocation>
</comment>
<keyword evidence="4" id="KW-0808">Transferase</keyword>
<feature type="transmembrane region" description="Helical" evidence="8">
    <location>
        <begin position="355"/>
        <end position="377"/>
    </location>
</feature>
<protein>
    <recommendedName>
        <fullName evidence="9">Glycosyltransferase RgtA/B/C/D-like domain-containing protein</fullName>
    </recommendedName>
</protein>